<accession>A0A6S7GX40</accession>
<dbReference type="PANTHER" id="PTHR47510:SF3">
    <property type="entry name" value="ENDO_EXONUCLEASE_PHOSPHATASE DOMAIN-CONTAINING PROTEIN"/>
    <property type="match status" value="1"/>
</dbReference>
<comment type="caution">
    <text evidence="1">The sequence shown here is derived from an EMBL/GenBank/DDBJ whole genome shotgun (WGS) entry which is preliminary data.</text>
</comment>
<gene>
    <name evidence="1" type="ORF">PACLA_8A006404</name>
</gene>
<organism evidence="1 2">
    <name type="scientific">Paramuricea clavata</name>
    <name type="common">Red gorgonian</name>
    <name type="synonym">Violescent sea-whip</name>
    <dbReference type="NCBI Taxonomy" id="317549"/>
    <lineage>
        <taxon>Eukaryota</taxon>
        <taxon>Metazoa</taxon>
        <taxon>Cnidaria</taxon>
        <taxon>Anthozoa</taxon>
        <taxon>Octocorallia</taxon>
        <taxon>Malacalcyonacea</taxon>
        <taxon>Plexauridae</taxon>
        <taxon>Paramuricea</taxon>
    </lineage>
</organism>
<keyword evidence="2" id="KW-1185">Reference proteome</keyword>
<protein>
    <submittedName>
        <fullName evidence="1">Uncharacterized protein</fullName>
    </submittedName>
</protein>
<evidence type="ECO:0000313" key="1">
    <source>
        <dbReference type="EMBL" id="CAB3989011.1"/>
    </source>
</evidence>
<dbReference type="EMBL" id="CACRXK020001418">
    <property type="protein sequence ID" value="CAB3989011.1"/>
    <property type="molecule type" value="Genomic_DNA"/>
</dbReference>
<dbReference type="PANTHER" id="PTHR47510">
    <property type="entry name" value="REVERSE TRANSCRIPTASE DOMAIN-CONTAINING PROTEIN"/>
    <property type="match status" value="1"/>
</dbReference>
<evidence type="ECO:0000313" key="2">
    <source>
        <dbReference type="Proteomes" id="UP001152795"/>
    </source>
</evidence>
<name>A0A6S7GX40_PARCT</name>
<proteinExistence type="predicted"/>
<dbReference type="Proteomes" id="UP001152795">
    <property type="component" value="Unassembled WGS sequence"/>
</dbReference>
<sequence length="183" mass="21626">MIGCVRKINSTKFKPRTIICRDYKSYNQNAMNNELKLVDWSYMYYNSNVNSAWTYMKTIITGIYLKHAPVISKRVKGKPAPWLTVEVKQLMKERDSLLHKYHRTSNDKDFHVYKLKRNKVNTLLCQAKSSYNKNLLEENSKTPESFWKIIKSIYPVKSTARCPLMHQKFQTLFARILITLLPL</sequence>
<reference evidence="1" key="1">
    <citation type="submission" date="2020-04" db="EMBL/GenBank/DDBJ databases">
        <authorList>
            <person name="Alioto T."/>
            <person name="Alioto T."/>
            <person name="Gomez Garrido J."/>
        </authorList>
    </citation>
    <scope>NUCLEOTIDE SEQUENCE</scope>
    <source>
        <strain evidence="1">A484AB</strain>
    </source>
</reference>
<dbReference type="AlphaFoldDB" id="A0A6S7GX40"/>
<dbReference type="OrthoDB" id="5953030at2759"/>